<dbReference type="GO" id="GO:0016020">
    <property type="term" value="C:membrane"/>
    <property type="evidence" value="ECO:0007669"/>
    <property type="project" value="TreeGrafter"/>
</dbReference>
<feature type="domain" description="Aspartyl/asparaginy/proline hydroxylase" evidence="5">
    <location>
        <begin position="375"/>
        <end position="532"/>
    </location>
</feature>
<dbReference type="InterPro" id="IPR051821">
    <property type="entry name" value="Asp/Asn_beta-hydroxylase"/>
</dbReference>
<gene>
    <name evidence="6" type="ORF">FRACYDRAFT_242274</name>
</gene>
<dbReference type="SUPFAM" id="SSF51197">
    <property type="entry name" value="Clavaminate synthase-like"/>
    <property type="match status" value="1"/>
</dbReference>
<organism evidence="6 7">
    <name type="scientific">Fragilariopsis cylindrus CCMP1102</name>
    <dbReference type="NCBI Taxonomy" id="635003"/>
    <lineage>
        <taxon>Eukaryota</taxon>
        <taxon>Sar</taxon>
        <taxon>Stramenopiles</taxon>
        <taxon>Ochrophyta</taxon>
        <taxon>Bacillariophyta</taxon>
        <taxon>Bacillariophyceae</taxon>
        <taxon>Bacillariophycidae</taxon>
        <taxon>Bacillariales</taxon>
        <taxon>Bacillariaceae</taxon>
        <taxon>Fragilariopsis</taxon>
    </lineage>
</organism>
<dbReference type="EMBL" id="KV784361">
    <property type="protein sequence ID" value="OEU13920.1"/>
    <property type="molecule type" value="Genomic_DNA"/>
</dbReference>
<evidence type="ECO:0000256" key="1">
    <source>
        <dbReference type="ARBA" id="ARBA00007730"/>
    </source>
</evidence>
<dbReference type="GO" id="GO:0051213">
    <property type="term" value="F:dioxygenase activity"/>
    <property type="evidence" value="ECO:0007669"/>
    <property type="project" value="UniProtKB-KW"/>
</dbReference>
<accession>A0A1E7F6Z4</accession>
<dbReference type="InParanoid" id="A0A1E7F6Z4"/>
<reference evidence="6 7" key="1">
    <citation type="submission" date="2016-09" db="EMBL/GenBank/DDBJ databases">
        <title>Extensive genetic diversity and differential bi-allelic expression allows diatom success in the polar Southern Ocean.</title>
        <authorList>
            <consortium name="DOE Joint Genome Institute"/>
            <person name="Mock T."/>
            <person name="Otillar R.P."/>
            <person name="Strauss J."/>
            <person name="Dupont C."/>
            <person name="Frickenhaus S."/>
            <person name="Maumus F."/>
            <person name="Mcmullan M."/>
            <person name="Sanges R."/>
            <person name="Schmutz J."/>
            <person name="Toseland A."/>
            <person name="Valas R."/>
            <person name="Veluchamy A."/>
            <person name="Ward B.J."/>
            <person name="Allen A."/>
            <person name="Barry K."/>
            <person name="Falciatore A."/>
            <person name="Ferrante M."/>
            <person name="Fortunato A.E."/>
            <person name="Gloeckner G."/>
            <person name="Gruber A."/>
            <person name="Hipkin R."/>
            <person name="Janech M."/>
            <person name="Kroth P."/>
            <person name="Leese F."/>
            <person name="Lindquist E."/>
            <person name="Lyon B.R."/>
            <person name="Martin J."/>
            <person name="Mayer C."/>
            <person name="Parker M."/>
            <person name="Quesneville H."/>
            <person name="Raymond J."/>
            <person name="Uhlig C."/>
            <person name="Valentin K.U."/>
            <person name="Worden A.Z."/>
            <person name="Armbrust E.V."/>
            <person name="Bowler C."/>
            <person name="Green B."/>
            <person name="Moulton V."/>
            <person name="Van Oosterhout C."/>
            <person name="Grigoriev I."/>
        </authorList>
    </citation>
    <scope>NUCLEOTIDE SEQUENCE [LARGE SCALE GENOMIC DNA]</scope>
    <source>
        <strain evidence="6 7">CCMP1102</strain>
    </source>
</reference>
<name>A0A1E7F6Z4_9STRA</name>
<comment type="similarity">
    <text evidence="1">Belongs to the aspartyl/asparaginyl beta-hydroxylase family.</text>
</comment>
<evidence type="ECO:0000256" key="4">
    <source>
        <dbReference type="SAM" id="MobiDB-lite"/>
    </source>
</evidence>
<dbReference type="Gene3D" id="2.60.120.330">
    <property type="entry name" value="B-lactam Antibiotic, Isopenicillin N Synthase, Chain"/>
    <property type="match status" value="1"/>
</dbReference>
<sequence>MVPSYNIKTLLALSEDNQSPSIKIICYQSDCDDSSQLIQQQQQQQRPQILQRGPHSDWKRTSLKESNNEHGETTTSNYDEKTPTTSISWMDLRQIQDNDPQYPFLSTEAGVVQLLRSILTPSHDASPWVNNNNNNNNIDNENNLSDSNDDDSLLPDIVVLVLKDGSTNDNNDNNDNDQKVAAAAKTTFSLLKDFRVSDVAPSWFLHCYAHLKDLESSSEDLFFSQNNTTTNKDSNDTTSSSSASLLIYKKLSNRQTYHITNPELVVPGHNNKSCPSDDTPTTIVSKGCLWEEYEEKKEENENYDTHHYQEKKDSVVDNNNRQYRLVSPPYLNLEEEYTNRVMSKLFSKDAIRIFTEDALSVPLWTPWPESAHYKTSSLGNEKPWTVFPLCHCFPANEPDNFTWVNATKVHVPRTCCLLEDALKCCDDGEDESSSGRSYLRTALFSQLAPGSVLEEHTGWADLANHVLRLHIPLVVPTNNSGSNDDLCGTWVDGCVETHAVGRPLLFDDSKIHRAFNYSDGNRIVLIVDIARPERLPLGTAESGHTDELDAFIEQMNIPN</sequence>
<dbReference type="PANTHER" id="PTHR46332">
    <property type="entry name" value="ASPARTATE BETA-HYDROXYLASE DOMAIN-CONTAINING PROTEIN 2"/>
    <property type="match status" value="1"/>
</dbReference>
<keyword evidence="7" id="KW-1185">Reference proteome</keyword>
<feature type="compositionally biased region" description="Basic and acidic residues" evidence="4">
    <location>
        <begin position="54"/>
        <end position="82"/>
    </location>
</feature>
<dbReference type="AlphaFoldDB" id="A0A1E7F6Z4"/>
<evidence type="ECO:0000259" key="5">
    <source>
        <dbReference type="Pfam" id="PF05118"/>
    </source>
</evidence>
<dbReference type="Pfam" id="PF05118">
    <property type="entry name" value="Asp_Arg_Hydrox"/>
    <property type="match status" value="1"/>
</dbReference>
<feature type="region of interest" description="Disordered" evidence="4">
    <location>
        <begin position="36"/>
        <end position="83"/>
    </location>
</feature>
<evidence type="ECO:0000256" key="3">
    <source>
        <dbReference type="ARBA" id="ARBA00023002"/>
    </source>
</evidence>
<dbReference type="PANTHER" id="PTHR46332:SF5">
    <property type="entry name" value="ASPARTATE BETA-HYDROXYLASE DOMAIN CONTAINING 2"/>
    <property type="match status" value="1"/>
</dbReference>
<dbReference type="InterPro" id="IPR027443">
    <property type="entry name" value="IPNS-like_sf"/>
</dbReference>
<evidence type="ECO:0000313" key="6">
    <source>
        <dbReference type="EMBL" id="OEU13920.1"/>
    </source>
</evidence>
<dbReference type="InterPro" id="IPR007803">
    <property type="entry name" value="Asp/Arg/Pro-Hydrxlase"/>
</dbReference>
<protein>
    <recommendedName>
        <fullName evidence="5">Aspartyl/asparaginy/proline hydroxylase domain-containing protein</fullName>
    </recommendedName>
</protein>
<dbReference type="Proteomes" id="UP000095751">
    <property type="component" value="Unassembled WGS sequence"/>
</dbReference>
<keyword evidence="3" id="KW-0560">Oxidoreductase</keyword>
<proteinExistence type="inferred from homology"/>
<dbReference type="KEGG" id="fcy:FRACYDRAFT_242274"/>
<dbReference type="OrthoDB" id="438431at2759"/>
<evidence type="ECO:0000313" key="7">
    <source>
        <dbReference type="Proteomes" id="UP000095751"/>
    </source>
</evidence>
<feature type="compositionally biased region" description="Low complexity" evidence="4">
    <location>
        <begin position="130"/>
        <end position="146"/>
    </location>
</feature>
<feature type="compositionally biased region" description="Low complexity" evidence="4">
    <location>
        <begin position="36"/>
        <end position="52"/>
    </location>
</feature>
<keyword evidence="2" id="KW-0223">Dioxygenase</keyword>
<evidence type="ECO:0000256" key="2">
    <source>
        <dbReference type="ARBA" id="ARBA00022964"/>
    </source>
</evidence>
<feature type="region of interest" description="Disordered" evidence="4">
    <location>
        <begin position="123"/>
        <end position="150"/>
    </location>
</feature>